<dbReference type="OrthoDB" id="2349883at2759"/>
<evidence type="ECO:0000313" key="2">
    <source>
        <dbReference type="Proteomes" id="UP000237144"/>
    </source>
</evidence>
<accession>A0A2S5BII8</accession>
<comment type="caution">
    <text evidence="1">The sequence shown here is derived from an EMBL/GenBank/DDBJ whole genome shotgun (WGS) entry which is preliminary data.</text>
</comment>
<gene>
    <name evidence="1" type="ORF">BMF94_0186</name>
</gene>
<organism evidence="1 2">
    <name type="scientific">Rhodotorula taiwanensis</name>
    <dbReference type="NCBI Taxonomy" id="741276"/>
    <lineage>
        <taxon>Eukaryota</taxon>
        <taxon>Fungi</taxon>
        <taxon>Dikarya</taxon>
        <taxon>Basidiomycota</taxon>
        <taxon>Pucciniomycotina</taxon>
        <taxon>Microbotryomycetes</taxon>
        <taxon>Sporidiobolales</taxon>
        <taxon>Sporidiobolaceae</taxon>
        <taxon>Rhodotorula</taxon>
    </lineage>
</organism>
<dbReference type="AlphaFoldDB" id="A0A2S5BII8"/>
<keyword evidence="2" id="KW-1185">Reference proteome</keyword>
<sequence>MKSRVPRSQRRRCLRAFSAAAISDMSLRISRRLATGSTGGWPACPARRLVVALPAVRQSRLRLPAPTRSFSATTERYAVTKLQTSLPVEIVERLEAGKLAHGGTDPNQKIQTVPFVQAPEQAYELSEMAATTLFGLPHVLRLGAHRILSSWFGYTALKPTAIRSIAFSPVLLPVWMVDVVVKGKALLGDVQVDLDVASTASPIPGFHLPPLSQLNVSPPINNADLVSFSPAEHLTQHGQSVTQIPFSRHPLNLLKKLSSMPRRIARDEDDVSFDPKQFKETLYAAYPLYVPLYLGEWAMAEGGQEKRVTTAAFAGSYGPAFAIYPSFRATESPEAVTWLPDSDSLSLTISGRPSHSAAAVVQDPETMSSMKELSPRLLRVIDEIKEERSNRAIEEGALGDLWADVTDVIEGGDEAVRELCRSEDRVMAFGDWHDINTAYIEALSGLELAQANLEALRELPAFSGLVITPTGVRRSTLEEMVAELEGAVSKWKELLDEHTPEWIRRVEAKRKGSARS</sequence>
<dbReference type="EMBL" id="PJQD01000002">
    <property type="protein sequence ID" value="POY76596.1"/>
    <property type="molecule type" value="Genomic_DNA"/>
</dbReference>
<evidence type="ECO:0000313" key="1">
    <source>
        <dbReference type="EMBL" id="POY76596.1"/>
    </source>
</evidence>
<protein>
    <submittedName>
        <fullName evidence="1">Uncharacterized protein</fullName>
    </submittedName>
</protein>
<name>A0A2S5BII8_9BASI</name>
<proteinExistence type="predicted"/>
<reference evidence="1 2" key="1">
    <citation type="journal article" date="2018" name="Front. Microbiol.">
        <title>Prospects for Fungal Bioremediation of Acidic Radioactive Waste Sites: Characterization and Genome Sequence of Rhodotorula taiwanensis MD1149.</title>
        <authorList>
            <person name="Tkavc R."/>
            <person name="Matrosova V.Y."/>
            <person name="Grichenko O.E."/>
            <person name="Gostincar C."/>
            <person name="Volpe R.P."/>
            <person name="Klimenkova P."/>
            <person name="Gaidamakova E.K."/>
            <person name="Zhou C.E."/>
            <person name="Stewart B.J."/>
            <person name="Lyman M.G."/>
            <person name="Malfatti S.A."/>
            <person name="Rubinfeld B."/>
            <person name="Courtot M."/>
            <person name="Singh J."/>
            <person name="Dalgard C.L."/>
            <person name="Hamilton T."/>
            <person name="Frey K.G."/>
            <person name="Gunde-Cimerman N."/>
            <person name="Dugan L."/>
            <person name="Daly M.J."/>
        </authorList>
    </citation>
    <scope>NUCLEOTIDE SEQUENCE [LARGE SCALE GENOMIC DNA]</scope>
    <source>
        <strain evidence="1 2">MD1149</strain>
    </source>
</reference>
<dbReference type="Proteomes" id="UP000237144">
    <property type="component" value="Unassembled WGS sequence"/>
</dbReference>